<dbReference type="Gene3D" id="1.10.10.10">
    <property type="entry name" value="Winged helix-like DNA-binding domain superfamily/Winged helix DNA-binding domain"/>
    <property type="match status" value="1"/>
</dbReference>
<dbReference type="Proteomes" id="UP001164726">
    <property type="component" value="Chromosome"/>
</dbReference>
<dbReference type="KEGG" id="fhl:OE105_05870"/>
<dbReference type="InterPro" id="IPR036388">
    <property type="entry name" value="WH-like_DNA-bd_sf"/>
</dbReference>
<dbReference type="InterPro" id="IPR013324">
    <property type="entry name" value="RNA_pol_sigma_r3/r4-like"/>
</dbReference>
<evidence type="ECO:0000256" key="2">
    <source>
        <dbReference type="ARBA" id="ARBA00024764"/>
    </source>
</evidence>
<evidence type="ECO:0000313" key="4">
    <source>
        <dbReference type="EMBL" id="WAA13906.1"/>
    </source>
</evidence>
<protein>
    <recommendedName>
        <fullName evidence="3">UPF0122 protein OE105_05870</fullName>
    </recommendedName>
</protein>
<evidence type="ECO:0000256" key="1">
    <source>
        <dbReference type="ARBA" id="ARBA00008720"/>
    </source>
</evidence>
<keyword evidence="5" id="KW-1185">Reference proteome</keyword>
<organism evidence="4 5">
    <name type="scientific">Fervidibacillus halotolerans</name>
    <dbReference type="NCBI Taxonomy" id="2980027"/>
    <lineage>
        <taxon>Bacteria</taxon>
        <taxon>Bacillati</taxon>
        <taxon>Bacillota</taxon>
        <taxon>Bacilli</taxon>
        <taxon>Bacillales</taxon>
        <taxon>Bacillaceae</taxon>
        <taxon>Fervidibacillus</taxon>
    </lineage>
</organism>
<comment type="similarity">
    <text evidence="1 3">Belongs to the UPF0122 family.</text>
</comment>
<evidence type="ECO:0000313" key="5">
    <source>
        <dbReference type="Proteomes" id="UP001164726"/>
    </source>
</evidence>
<dbReference type="InterPro" id="IPR054831">
    <property type="entry name" value="UPF0122_fam_protein"/>
</dbReference>
<dbReference type="HAMAP" id="MF_00245">
    <property type="entry name" value="UPF0122"/>
    <property type="match status" value="1"/>
</dbReference>
<dbReference type="SUPFAM" id="SSF88659">
    <property type="entry name" value="Sigma3 and sigma4 domains of RNA polymerase sigma factors"/>
    <property type="match status" value="1"/>
</dbReference>
<dbReference type="NCBIfam" id="NF045758">
    <property type="entry name" value="YlxM"/>
    <property type="match status" value="1"/>
</dbReference>
<gene>
    <name evidence="4" type="ORF">OE105_05870</name>
</gene>
<evidence type="ECO:0000256" key="3">
    <source>
        <dbReference type="HAMAP-Rule" id="MF_00245"/>
    </source>
</evidence>
<dbReference type="InterPro" id="IPR007394">
    <property type="entry name" value="UPF0122"/>
</dbReference>
<sequence>MMLEKTTRMNYLYDFYQELLTSKQRDYMSFYYLDDFSLGEIAEQFSVSRQAVYDNIKRTEAILEQYEKKLHLYEKFLKRRQLLKDLTELLEGKMTEEDRKRSLQIVKELNELD</sequence>
<dbReference type="NCBIfam" id="NF001070">
    <property type="entry name" value="PRK00118.1-6"/>
    <property type="match status" value="1"/>
</dbReference>
<dbReference type="Pfam" id="PF04297">
    <property type="entry name" value="UPF0122"/>
    <property type="match status" value="1"/>
</dbReference>
<dbReference type="PANTHER" id="PTHR40083:SF1">
    <property type="entry name" value="UPF0122 PROTEIN YLXM"/>
    <property type="match status" value="1"/>
</dbReference>
<reference evidence="4" key="1">
    <citation type="submission" date="2022-09" db="EMBL/GenBank/DDBJ databases">
        <title>Complete Genomes of Fervidibacillus albus and Fervidibacillus halotolerans isolated from tidal flat sediments.</title>
        <authorList>
            <person name="Kwon K.K."/>
            <person name="Yang S.-H."/>
            <person name="Park M.J."/>
            <person name="Oh H.-M."/>
        </authorList>
    </citation>
    <scope>NUCLEOTIDE SEQUENCE</scope>
    <source>
        <strain evidence="4">MEBiC13594</strain>
    </source>
</reference>
<comment type="function">
    <text evidence="2 3">Might take part in the signal recognition particle (SRP) pathway. This is inferred from the conservation of its genetic proximity to ftsY/ffh. May be a regulatory protein.</text>
</comment>
<dbReference type="RefSeq" id="WP_275422110.1">
    <property type="nucleotide sequence ID" value="NZ_CP106877.1"/>
</dbReference>
<dbReference type="NCBIfam" id="NF001068">
    <property type="entry name" value="PRK00118.1-4"/>
    <property type="match status" value="1"/>
</dbReference>
<dbReference type="AlphaFoldDB" id="A0A9E8RZG9"/>
<proteinExistence type="inferred from homology"/>
<dbReference type="EMBL" id="CP106877">
    <property type="protein sequence ID" value="WAA13906.1"/>
    <property type="molecule type" value="Genomic_DNA"/>
</dbReference>
<accession>A0A9E8RZG9</accession>
<name>A0A9E8RZG9_9BACI</name>
<dbReference type="PANTHER" id="PTHR40083">
    <property type="entry name" value="UPF0122 PROTEIN CBO2450/CLC_2298"/>
    <property type="match status" value="1"/>
</dbReference>
<keyword evidence="4" id="KW-0238">DNA-binding</keyword>
<dbReference type="GO" id="GO:0003677">
    <property type="term" value="F:DNA binding"/>
    <property type="evidence" value="ECO:0007669"/>
    <property type="project" value="UniProtKB-KW"/>
</dbReference>